<organism evidence="1 2">
    <name type="scientific">Candidatus Gallipaludibacter merdavium</name>
    <dbReference type="NCBI Taxonomy" id="2840839"/>
    <lineage>
        <taxon>Bacteria</taxon>
        <taxon>Pseudomonadati</taxon>
        <taxon>Bacteroidota</taxon>
        <taxon>Bacteroidia</taxon>
        <taxon>Bacteroidales</taxon>
        <taxon>Candidatus Gallipaludibacter</taxon>
    </lineage>
</organism>
<evidence type="ECO:0000313" key="2">
    <source>
        <dbReference type="Proteomes" id="UP000823641"/>
    </source>
</evidence>
<reference evidence="1" key="1">
    <citation type="submission" date="2020-10" db="EMBL/GenBank/DDBJ databases">
        <authorList>
            <person name="Gilroy R."/>
        </authorList>
    </citation>
    <scope>NUCLEOTIDE SEQUENCE</scope>
    <source>
        <strain evidence="1">G3-3990</strain>
    </source>
</reference>
<reference evidence="1" key="2">
    <citation type="journal article" date="2021" name="PeerJ">
        <title>Extensive microbial diversity within the chicken gut microbiome revealed by metagenomics and culture.</title>
        <authorList>
            <person name="Gilroy R."/>
            <person name="Ravi A."/>
            <person name="Getino M."/>
            <person name="Pursley I."/>
            <person name="Horton D.L."/>
            <person name="Alikhan N.F."/>
            <person name="Baker D."/>
            <person name="Gharbi K."/>
            <person name="Hall N."/>
            <person name="Watson M."/>
            <person name="Adriaenssens E.M."/>
            <person name="Foster-Nyarko E."/>
            <person name="Jarju S."/>
            <person name="Secka A."/>
            <person name="Antonio M."/>
            <person name="Oren A."/>
            <person name="Chaudhuri R.R."/>
            <person name="La Ragione R."/>
            <person name="Hildebrand F."/>
            <person name="Pallen M.J."/>
        </authorList>
    </citation>
    <scope>NUCLEOTIDE SEQUENCE</scope>
    <source>
        <strain evidence="1">G3-3990</strain>
    </source>
</reference>
<dbReference type="AlphaFoldDB" id="A0A9D9HUG4"/>
<dbReference type="EMBL" id="JADIMG010000073">
    <property type="protein sequence ID" value="MBO8460215.1"/>
    <property type="molecule type" value="Genomic_DNA"/>
</dbReference>
<gene>
    <name evidence="1" type="ORF">IAA73_07790</name>
</gene>
<proteinExistence type="predicted"/>
<name>A0A9D9HUG4_9BACT</name>
<sequence length="109" mass="12737">MKQALFMLLLCTGCVGVFSQQRPQRVPATPHPMEYIQPNGDTIDIRLRGDENFHFHTTLDGYKIVKDKKGYFRYAKERNGLLVPSCRKAHNQENRTKCEWNYLHINGIK</sequence>
<dbReference type="Proteomes" id="UP000823641">
    <property type="component" value="Unassembled WGS sequence"/>
</dbReference>
<accession>A0A9D9HUG4</accession>
<comment type="caution">
    <text evidence="1">The sequence shown here is derived from an EMBL/GenBank/DDBJ whole genome shotgun (WGS) entry which is preliminary data.</text>
</comment>
<protein>
    <submittedName>
        <fullName evidence="1">Uncharacterized protein</fullName>
    </submittedName>
</protein>
<evidence type="ECO:0000313" key="1">
    <source>
        <dbReference type="EMBL" id="MBO8460215.1"/>
    </source>
</evidence>